<dbReference type="Proteomes" id="UP000721844">
    <property type="component" value="Unassembled WGS sequence"/>
</dbReference>
<organism evidence="2 3">
    <name type="scientific">Acidisoma cellulosilyticum</name>
    <dbReference type="NCBI Taxonomy" id="2802395"/>
    <lineage>
        <taxon>Bacteria</taxon>
        <taxon>Pseudomonadati</taxon>
        <taxon>Pseudomonadota</taxon>
        <taxon>Alphaproteobacteria</taxon>
        <taxon>Acetobacterales</taxon>
        <taxon>Acidocellaceae</taxon>
        <taxon>Acidisoma</taxon>
    </lineage>
</organism>
<dbReference type="InterPro" id="IPR049243">
    <property type="entry name" value="DUF6878"/>
</dbReference>
<feature type="domain" description="DUF6878" evidence="1">
    <location>
        <begin position="28"/>
        <end position="160"/>
    </location>
</feature>
<dbReference type="Pfam" id="PF21798">
    <property type="entry name" value="DUF6878"/>
    <property type="match status" value="1"/>
</dbReference>
<evidence type="ECO:0000313" key="2">
    <source>
        <dbReference type="EMBL" id="MCB8882938.1"/>
    </source>
</evidence>
<accession>A0A963Z6W6</accession>
<dbReference type="EMBL" id="JAESVA010000010">
    <property type="protein sequence ID" value="MCB8882938.1"/>
    <property type="molecule type" value="Genomic_DNA"/>
</dbReference>
<keyword evidence="3" id="KW-1185">Reference proteome</keyword>
<reference evidence="2 3" key="1">
    <citation type="journal article" date="2021" name="Microorganisms">
        <title>Acidisoma silvae sp. nov. and Acidisomacellulosilytica sp. nov., Two Acidophilic Bacteria Isolated from Decaying Wood, Hydrolyzing Cellulose and Producing Poly-3-hydroxybutyrate.</title>
        <authorList>
            <person name="Mieszkin S."/>
            <person name="Pouder E."/>
            <person name="Uroz S."/>
            <person name="Simon-Colin C."/>
            <person name="Alain K."/>
        </authorList>
    </citation>
    <scope>NUCLEOTIDE SEQUENCE [LARGE SCALE GENOMIC DNA]</scope>
    <source>
        <strain evidence="2 3">HW T5.17</strain>
    </source>
</reference>
<gene>
    <name evidence="2" type="ORF">ACELLULO517_22010</name>
</gene>
<evidence type="ECO:0000313" key="3">
    <source>
        <dbReference type="Proteomes" id="UP000721844"/>
    </source>
</evidence>
<name>A0A963Z6W6_9PROT</name>
<comment type="caution">
    <text evidence="2">The sequence shown here is derived from an EMBL/GenBank/DDBJ whole genome shotgun (WGS) entry which is preliminary data.</text>
</comment>
<sequence length="160" mass="17797">MSAHQTDNGFAAYEAKQSRFDKVWEQILPHNKAVLFDALASAGIECVILEFDGYGDDGQFQGTTAYHAGVEHGLKEGTDVPVVSVILKSVVFDTGEVEEKSVLLASAIEEMVSDFLEDTHDGWEDGEGAFGHFRLSVPDRSITLEYNERYIETNFEEHSF</sequence>
<evidence type="ECO:0000259" key="1">
    <source>
        <dbReference type="Pfam" id="PF21798"/>
    </source>
</evidence>
<dbReference type="RefSeq" id="WP_227309596.1">
    <property type="nucleotide sequence ID" value="NZ_JAESVA010000010.1"/>
</dbReference>
<dbReference type="AlphaFoldDB" id="A0A963Z6W6"/>
<protein>
    <recommendedName>
        <fullName evidence="1">DUF6878 domain-containing protein</fullName>
    </recommendedName>
</protein>
<proteinExistence type="predicted"/>